<proteinExistence type="predicted"/>
<protein>
    <submittedName>
        <fullName evidence="2">Uncharacterized protein</fullName>
    </submittedName>
</protein>
<accession>A0A4Q0S308</accession>
<sequence length="95" mass="11040">MQFFFYEIVARVVAIYLCVDCVRKVRSGLVERKITSFFHSADTLDWFVDGLMGWPSQVFRRDTAPVRYWMEMGHQTVAFLACLAVAILGWWQPSA</sequence>
<reference evidence="2 3" key="1">
    <citation type="submission" date="2015-04" db="EMBL/GenBank/DDBJ databases">
        <title>Comparative genomics of rhizobia nodulating Arachis hypogaea in China.</title>
        <authorList>
            <person name="Li Y."/>
        </authorList>
    </citation>
    <scope>NUCLEOTIDE SEQUENCE [LARGE SCALE GENOMIC DNA]</scope>
    <source>
        <strain evidence="2 3">CCBAU 51757</strain>
    </source>
</reference>
<name>A0A4Q0S308_9BRAD</name>
<keyword evidence="3" id="KW-1185">Reference proteome</keyword>
<dbReference type="EMBL" id="LBJQ01000082">
    <property type="protein sequence ID" value="RXH26431.1"/>
    <property type="molecule type" value="Genomic_DNA"/>
</dbReference>
<comment type="caution">
    <text evidence="2">The sequence shown here is derived from an EMBL/GenBank/DDBJ whole genome shotgun (WGS) entry which is preliminary data.</text>
</comment>
<evidence type="ECO:0000313" key="3">
    <source>
        <dbReference type="Proteomes" id="UP000289546"/>
    </source>
</evidence>
<keyword evidence="1" id="KW-0812">Transmembrane</keyword>
<organism evidence="2 3">
    <name type="scientific">Bradyrhizobium nanningense</name>
    <dbReference type="NCBI Taxonomy" id="1325118"/>
    <lineage>
        <taxon>Bacteria</taxon>
        <taxon>Pseudomonadati</taxon>
        <taxon>Pseudomonadota</taxon>
        <taxon>Alphaproteobacteria</taxon>
        <taxon>Hyphomicrobiales</taxon>
        <taxon>Nitrobacteraceae</taxon>
        <taxon>Bradyrhizobium</taxon>
    </lineage>
</organism>
<dbReference type="Proteomes" id="UP000289546">
    <property type="component" value="Unassembled WGS sequence"/>
</dbReference>
<keyword evidence="1" id="KW-0472">Membrane</keyword>
<keyword evidence="1" id="KW-1133">Transmembrane helix</keyword>
<gene>
    <name evidence="2" type="ORF">XH99_21140</name>
</gene>
<dbReference type="AlphaFoldDB" id="A0A4Q0S308"/>
<evidence type="ECO:0000256" key="1">
    <source>
        <dbReference type="SAM" id="Phobius"/>
    </source>
</evidence>
<feature type="transmembrane region" description="Helical" evidence="1">
    <location>
        <begin position="72"/>
        <end position="91"/>
    </location>
</feature>
<evidence type="ECO:0000313" key="2">
    <source>
        <dbReference type="EMBL" id="RXH26431.1"/>
    </source>
</evidence>